<dbReference type="Gene3D" id="3.40.50.150">
    <property type="entry name" value="Vaccinia Virus protein VP39"/>
    <property type="match status" value="1"/>
</dbReference>
<keyword evidence="2" id="KW-1185">Reference proteome</keyword>
<accession>A0A2U1S9B3</accession>
<evidence type="ECO:0000313" key="1">
    <source>
        <dbReference type="EMBL" id="PWB87044.1"/>
    </source>
</evidence>
<dbReference type="AlphaFoldDB" id="A0A2U1S9B3"/>
<sequence length="336" mass="39491">MALNSFKKKMLEKSGSYNFYKTEYNKRKYEKPFSDKLDDSLCDIQRDYTFIKNQITAISDSNKQFNDIFSLINDLYNQNRELKEQLMDISNCLKQQMELVNNLKLTYDNERLNHDNEKLLNEIKYANVFKDTINNSEWLANKSFSLNNSAANYSFIYVLYRILNEIKPSNILELGLGQSTIMTTQYVSFFKDAKLQVIEDNQDWIDYFSNKLNICSNVKINQVDTEKVLIDSFECLKYEDFNNLVKNESFDLVIIDGPLGFGQKYPRSNILDLVDNIAESFVIIIDDYEREGEVNTSKKLLNKFSEKGIKYHSFIFTGLKNQLVIYSEDNMFVGWY</sequence>
<name>A0A2U1S9B3_9EURY</name>
<evidence type="ECO:0000313" key="2">
    <source>
        <dbReference type="Proteomes" id="UP000245577"/>
    </source>
</evidence>
<dbReference type="EMBL" id="MZGU01000002">
    <property type="protein sequence ID" value="PWB87044.1"/>
    <property type="molecule type" value="Genomic_DNA"/>
</dbReference>
<gene>
    <name evidence="1" type="ORF">MBBWO_01590</name>
</gene>
<dbReference type="OrthoDB" id="384385at2157"/>
<proteinExistence type="predicted"/>
<dbReference type="RefSeq" id="WP_116668988.1">
    <property type="nucleotide sequence ID" value="NZ_MZGU01000002.1"/>
</dbReference>
<organism evidence="1 2">
    <name type="scientific">Methanobrevibacter woesei</name>
    <dbReference type="NCBI Taxonomy" id="190976"/>
    <lineage>
        <taxon>Archaea</taxon>
        <taxon>Methanobacteriati</taxon>
        <taxon>Methanobacteriota</taxon>
        <taxon>Methanomada group</taxon>
        <taxon>Methanobacteria</taxon>
        <taxon>Methanobacteriales</taxon>
        <taxon>Methanobacteriaceae</taxon>
        <taxon>Methanobrevibacter</taxon>
    </lineage>
</organism>
<dbReference type="Proteomes" id="UP000245577">
    <property type="component" value="Unassembled WGS sequence"/>
</dbReference>
<reference evidence="1 2" key="1">
    <citation type="submission" date="2017-03" db="EMBL/GenBank/DDBJ databases">
        <title>Genome sequence of Methanobrevibacter wosei.</title>
        <authorList>
            <person name="Poehlein A."/>
            <person name="Seedorf H."/>
            <person name="Daniel R."/>
        </authorList>
    </citation>
    <scope>NUCLEOTIDE SEQUENCE [LARGE SCALE GENOMIC DNA]</scope>
    <source>
        <strain evidence="1 2">DSM 11979</strain>
    </source>
</reference>
<dbReference type="SUPFAM" id="SSF53335">
    <property type="entry name" value="S-adenosyl-L-methionine-dependent methyltransferases"/>
    <property type="match status" value="1"/>
</dbReference>
<protein>
    <submittedName>
        <fullName evidence="1">Uncharacterized protein</fullName>
    </submittedName>
</protein>
<dbReference type="InterPro" id="IPR029063">
    <property type="entry name" value="SAM-dependent_MTases_sf"/>
</dbReference>
<comment type="caution">
    <text evidence="1">The sequence shown here is derived from an EMBL/GenBank/DDBJ whole genome shotgun (WGS) entry which is preliminary data.</text>
</comment>